<proteinExistence type="predicted"/>
<sequence>MHSTSCYLCICTCASDRLGFDRVQWSSPAETGPRGPVGVFGDCTTPQIGESGQRSRFKTRSGGASVDLAGETASLQGLLYSAMQDREAAQREAEQLRRELERVRRVAAAGASSSGVAGSSQSDLEDRLAAAVRRAKETQANLAERETVLRAATDRATEL</sequence>
<feature type="compositionally biased region" description="Basic and acidic residues" evidence="1">
    <location>
        <begin position="143"/>
        <end position="159"/>
    </location>
</feature>
<comment type="caution">
    <text evidence="2">The sequence shown here is derived from an EMBL/GenBank/DDBJ whole genome shotgun (WGS) entry which is preliminary data.</text>
</comment>
<keyword evidence="3" id="KW-1185">Reference proteome</keyword>
<dbReference type="AlphaFoldDB" id="A0A843XPR0"/>
<protein>
    <submittedName>
        <fullName evidence="2">Uncharacterized protein</fullName>
    </submittedName>
</protein>
<dbReference type="Proteomes" id="UP000652761">
    <property type="component" value="Unassembled WGS sequence"/>
</dbReference>
<gene>
    <name evidence="2" type="ORF">Taro_054155</name>
</gene>
<feature type="region of interest" description="Disordered" evidence="1">
    <location>
        <begin position="107"/>
        <end position="159"/>
    </location>
</feature>
<accession>A0A843XPR0</accession>
<name>A0A843XPR0_COLES</name>
<evidence type="ECO:0000313" key="2">
    <source>
        <dbReference type="EMBL" id="MQM21121.1"/>
    </source>
</evidence>
<dbReference type="EMBL" id="NMUH01010622">
    <property type="protein sequence ID" value="MQM21121.1"/>
    <property type="molecule type" value="Genomic_DNA"/>
</dbReference>
<reference evidence="2" key="1">
    <citation type="submission" date="2017-07" db="EMBL/GenBank/DDBJ databases">
        <title>Taro Niue Genome Assembly and Annotation.</title>
        <authorList>
            <person name="Atibalentja N."/>
            <person name="Keating K."/>
            <person name="Fields C.J."/>
        </authorList>
    </citation>
    <scope>NUCLEOTIDE SEQUENCE</scope>
    <source>
        <strain evidence="2">Niue_2</strain>
        <tissue evidence="2">Leaf</tissue>
    </source>
</reference>
<evidence type="ECO:0000313" key="3">
    <source>
        <dbReference type="Proteomes" id="UP000652761"/>
    </source>
</evidence>
<feature type="compositionally biased region" description="Low complexity" evidence="1">
    <location>
        <begin position="107"/>
        <end position="122"/>
    </location>
</feature>
<evidence type="ECO:0000256" key="1">
    <source>
        <dbReference type="SAM" id="MobiDB-lite"/>
    </source>
</evidence>
<organism evidence="2 3">
    <name type="scientific">Colocasia esculenta</name>
    <name type="common">Wild taro</name>
    <name type="synonym">Arum esculentum</name>
    <dbReference type="NCBI Taxonomy" id="4460"/>
    <lineage>
        <taxon>Eukaryota</taxon>
        <taxon>Viridiplantae</taxon>
        <taxon>Streptophyta</taxon>
        <taxon>Embryophyta</taxon>
        <taxon>Tracheophyta</taxon>
        <taxon>Spermatophyta</taxon>
        <taxon>Magnoliopsida</taxon>
        <taxon>Liliopsida</taxon>
        <taxon>Araceae</taxon>
        <taxon>Aroideae</taxon>
        <taxon>Colocasieae</taxon>
        <taxon>Colocasia</taxon>
    </lineage>
</organism>